<reference evidence="6 8" key="1">
    <citation type="journal article" date="2020" name="Stud. Mycol.">
        <title>101 Dothideomycetes genomes: a test case for predicting lifestyles and emergence of pathogens.</title>
        <authorList>
            <person name="Haridas S."/>
            <person name="Albert R."/>
            <person name="Binder M."/>
            <person name="Bloem J."/>
            <person name="Labutti K."/>
            <person name="Salamov A."/>
            <person name="Andreopoulos B."/>
            <person name="Baker S."/>
            <person name="Barry K."/>
            <person name="Bills G."/>
            <person name="Bluhm B."/>
            <person name="Cannon C."/>
            <person name="Castanera R."/>
            <person name="Culley D."/>
            <person name="Daum C."/>
            <person name="Ezra D."/>
            <person name="Gonzalez J."/>
            <person name="Henrissat B."/>
            <person name="Kuo A."/>
            <person name="Liang C."/>
            <person name="Lipzen A."/>
            <person name="Lutzoni F."/>
            <person name="Magnuson J."/>
            <person name="Mondo S."/>
            <person name="Nolan M."/>
            <person name="Ohm R."/>
            <person name="Pangilinan J."/>
            <person name="Park H.-J."/>
            <person name="Ramirez L."/>
            <person name="Alfaro M."/>
            <person name="Sun H."/>
            <person name="Tritt A."/>
            <person name="Yoshinaga Y."/>
            <person name="Zwiers L.-H."/>
            <person name="Turgeon B."/>
            <person name="Goodwin S."/>
            <person name="Spatafora J."/>
            <person name="Crous P."/>
            <person name="Grigoriev I."/>
        </authorList>
    </citation>
    <scope>NUCLEOTIDE SEQUENCE</scope>
    <source>
        <strain evidence="6 8">CBS 304.34</strain>
    </source>
</reference>
<feature type="active site" description="Nucleophile" evidence="3">
    <location>
        <position position="153"/>
    </location>
</feature>
<comment type="similarity">
    <text evidence="1">Belongs to the AB hydrolase superfamily. MetX family.</text>
</comment>
<evidence type="ECO:0000313" key="6">
    <source>
        <dbReference type="EMBL" id="KAF2809992.1"/>
    </source>
</evidence>
<feature type="active site" evidence="3">
    <location>
        <position position="406"/>
    </location>
</feature>
<proteinExistence type="inferred from homology"/>
<evidence type="ECO:0000259" key="5">
    <source>
        <dbReference type="Pfam" id="PF00561"/>
    </source>
</evidence>
<sequence length="461" mass="51290">MTTNINSMRTPHNYYANLVKHQELSLIPHFTLESGHQLRSVPIAYKTWGTLNESGSNCIVLCHALSGSADAEDWWQPLMGRGKAFDPRRFFIFCANMLGSPYGSASPLTINPETGRQYGPEFPRTSVRDDVRIQKMVLDQLGVSEVAAVIGGSMGGMATLEWPLCTPVGYVKNIIPITTSAYHSAWGIAWGETQRMSIYADVKFSNGWYNPEPSGQPIEGLGTARMIAMLTYRSHNSFEERFSRRPATRRKQPTPVVPTGLTTPPSPSSSEASTPLLCQGESPRNPQSTPYMSQNGQVPMEFAAQSYLQYQAAKFLNRFDANCYIHLTAKMDSHDVTRDRLPTHLGLDIPIPPRNEHLKHVFKNVPPQALVISVETDVLFRAEQQIQLAETLPEAKFLNLESQDGHDGFLLEFEALSRAITSHLRERCPWLYATGFEAFSGGVRSDEVISSVFGEAESGEF</sequence>
<feature type="active site" evidence="3">
    <location>
        <position position="377"/>
    </location>
</feature>
<evidence type="ECO:0000313" key="8">
    <source>
        <dbReference type="RefSeq" id="XP_033576956.1"/>
    </source>
</evidence>
<dbReference type="InterPro" id="IPR000073">
    <property type="entry name" value="AB_hydrolase_1"/>
</dbReference>
<dbReference type="InterPro" id="IPR029058">
    <property type="entry name" value="AB_hydrolase_fold"/>
</dbReference>
<dbReference type="NCBIfam" id="TIGR01392">
    <property type="entry name" value="homoserO_Ac_trn"/>
    <property type="match status" value="1"/>
</dbReference>
<dbReference type="Proteomes" id="UP000504636">
    <property type="component" value="Unplaced"/>
</dbReference>
<protein>
    <submittedName>
        <fullName evidence="6 8">Homoserine O-acetyltransferase</fullName>
    </submittedName>
</protein>
<dbReference type="GeneID" id="54464460"/>
<evidence type="ECO:0000256" key="2">
    <source>
        <dbReference type="ARBA" id="ARBA00022679"/>
    </source>
</evidence>
<dbReference type="PIRSF" id="PIRSF000443">
    <property type="entry name" value="Homoser_Ac_trans"/>
    <property type="match status" value="1"/>
</dbReference>
<dbReference type="EMBL" id="MU003700">
    <property type="protein sequence ID" value="KAF2809992.1"/>
    <property type="molecule type" value="Genomic_DNA"/>
</dbReference>
<evidence type="ECO:0000256" key="4">
    <source>
        <dbReference type="SAM" id="MobiDB-lite"/>
    </source>
</evidence>
<organism evidence="6">
    <name type="scientific">Mytilinidion resinicola</name>
    <dbReference type="NCBI Taxonomy" id="574789"/>
    <lineage>
        <taxon>Eukaryota</taxon>
        <taxon>Fungi</taxon>
        <taxon>Dikarya</taxon>
        <taxon>Ascomycota</taxon>
        <taxon>Pezizomycotina</taxon>
        <taxon>Dothideomycetes</taxon>
        <taxon>Pleosporomycetidae</taxon>
        <taxon>Mytilinidiales</taxon>
        <taxon>Mytilinidiaceae</taxon>
        <taxon>Mytilinidion</taxon>
    </lineage>
</organism>
<dbReference type="InterPro" id="IPR008220">
    <property type="entry name" value="HAT_MetX-like"/>
</dbReference>
<evidence type="ECO:0000256" key="1">
    <source>
        <dbReference type="ARBA" id="ARBA00006886"/>
    </source>
</evidence>
<evidence type="ECO:0000313" key="7">
    <source>
        <dbReference type="Proteomes" id="UP000504636"/>
    </source>
</evidence>
<gene>
    <name evidence="6 8" type="ORF">BDZ99DRAFT_498216</name>
</gene>
<evidence type="ECO:0000256" key="3">
    <source>
        <dbReference type="PIRSR" id="PIRSR000443-1"/>
    </source>
</evidence>
<dbReference type="Gene3D" id="3.40.50.1820">
    <property type="entry name" value="alpha/beta hydrolase"/>
    <property type="match status" value="1"/>
</dbReference>
<dbReference type="RefSeq" id="XP_033576956.1">
    <property type="nucleotide sequence ID" value="XM_033723567.1"/>
</dbReference>
<keyword evidence="7" id="KW-1185">Reference proteome</keyword>
<feature type="domain" description="AB hydrolase-1" evidence="5">
    <location>
        <begin position="59"/>
        <end position="412"/>
    </location>
</feature>
<dbReference type="GO" id="GO:0004414">
    <property type="term" value="F:homoserine O-acetyltransferase activity"/>
    <property type="evidence" value="ECO:0007669"/>
    <property type="project" value="TreeGrafter"/>
</dbReference>
<dbReference type="PANTHER" id="PTHR32268">
    <property type="entry name" value="HOMOSERINE O-ACETYLTRANSFERASE"/>
    <property type="match status" value="1"/>
</dbReference>
<dbReference type="Pfam" id="PF00561">
    <property type="entry name" value="Abhydrolase_1"/>
    <property type="match status" value="1"/>
</dbReference>
<dbReference type="GO" id="GO:0009092">
    <property type="term" value="P:homoserine metabolic process"/>
    <property type="evidence" value="ECO:0007669"/>
    <property type="project" value="TreeGrafter"/>
</dbReference>
<feature type="compositionally biased region" description="Polar residues" evidence="4">
    <location>
        <begin position="282"/>
        <end position="293"/>
    </location>
</feature>
<name>A0A6A6YM86_9PEZI</name>
<dbReference type="SUPFAM" id="SSF53474">
    <property type="entry name" value="alpha/beta-Hydrolases"/>
    <property type="match status" value="1"/>
</dbReference>
<accession>A0A6A6YM86</accession>
<keyword evidence="2 6" id="KW-0808">Transferase</keyword>
<dbReference type="PANTHER" id="PTHR32268:SF11">
    <property type="entry name" value="HOMOSERINE O-ACETYLTRANSFERASE"/>
    <property type="match status" value="1"/>
</dbReference>
<reference evidence="8" key="2">
    <citation type="submission" date="2020-04" db="EMBL/GenBank/DDBJ databases">
        <authorList>
            <consortium name="NCBI Genome Project"/>
        </authorList>
    </citation>
    <scope>NUCLEOTIDE SEQUENCE</scope>
    <source>
        <strain evidence="8">CBS 304.34</strain>
    </source>
</reference>
<dbReference type="AlphaFoldDB" id="A0A6A6YM86"/>
<feature type="region of interest" description="Disordered" evidence="4">
    <location>
        <begin position="239"/>
        <end position="293"/>
    </location>
</feature>
<feature type="compositionally biased region" description="Low complexity" evidence="4">
    <location>
        <begin position="253"/>
        <end position="275"/>
    </location>
</feature>
<dbReference type="GO" id="GO:0009086">
    <property type="term" value="P:methionine biosynthetic process"/>
    <property type="evidence" value="ECO:0007669"/>
    <property type="project" value="TreeGrafter"/>
</dbReference>
<dbReference type="OrthoDB" id="191364at2759"/>
<dbReference type="HAMAP" id="MF_00296">
    <property type="entry name" value="MetX_acyltransf"/>
    <property type="match status" value="1"/>
</dbReference>
<reference evidence="8" key="3">
    <citation type="submission" date="2025-04" db="UniProtKB">
        <authorList>
            <consortium name="RefSeq"/>
        </authorList>
    </citation>
    <scope>IDENTIFICATION</scope>
    <source>
        <strain evidence="8">CBS 304.34</strain>
    </source>
</reference>